<evidence type="ECO:0000313" key="5">
    <source>
        <dbReference type="Proteomes" id="UP000016587"/>
    </source>
</evidence>
<dbReference type="InterPro" id="IPR001647">
    <property type="entry name" value="HTH_TetR"/>
</dbReference>
<dbReference type="Gene3D" id="1.10.357.10">
    <property type="entry name" value="Tetracycline Repressor, domain 2"/>
    <property type="match status" value="1"/>
</dbReference>
<dbReference type="Proteomes" id="UP000016587">
    <property type="component" value="Chromosome"/>
</dbReference>
<name>T2GC41_MEGG1</name>
<keyword evidence="5" id="KW-1185">Reference proteome</keyword>
<dbReference type="RefSeq" id="WP_021760337.1">
    <property type="nucleotide sequence ID" value="NC_022444.1"/>
</dbReference>
<dbReference type="HOGENOM" id="CLU_095332_1_0_7"/>
<evidence type="ECO:0000259" key="3">
    <source>
        <dbReference type="PROSITE" id="PS50977"/>
    </source>
</evidence>
<evidence type="ECO:0000313" key="4">
    <source>
        <dbReference type="EMBL" id="AGW13482.1"/>
    </source>
</evidence>
<keyword evidence="1 2" id="KW-0238">DNA-binding</keyword>
<dbReference type="InterPro" id="IPR009057">
    <property type="entry name" value="Homeodomain-like_sf"/>
</dbReference>
<protein>
    <submittedName>
        <fullName evidence="4">Putative TetR family transcriptional regulator</fullName>
    </submittedName>
</protein>
<dbReference type="KEGG" id="dgg:DGI_1659"/>
<dbReference type="STRING" id="1121448.DGI_1659"/>
<reference evidence="4 5" key="1">
    <citation type="journal article" date="2013" name="J. Bacteriol.">
        <title>Roles of HynAB and Ech, the only two hydrogenases found in the model sulfate reducer Desulfovibrio gigas.</title>
        <authorList>
            <person name="Morais-Silva F.O."/>
            <person name="Santos C.I."/>
            <person name="Rodrigues R."/>
            <person name="Pereira I.A."/>
            <person name="Rodrigues-Pousada C."/>
        </authorList>
    </citation>
    <scope>NUCLEOTIDE SEQUENCE [LARGE SCALE GENOMIC DNA]</scope>
    <source>
        <strain evidence="5">ATCC 19364 / DSM 1382 / NCIMB 9332 / VKM B-1759</strain>
    </source>
</reference>
<gene>
    <name evidence="4" type="ORF">DGI_1659</name>
</gene>
<evidence type="ECO:0000256" key="2">
    <source>
        <dbReference type="PROSITE-ProRule" id="PRU00335"/>
    </source>
</evidence>
<dbReference type="Pfam" id="PF00440">
    <property type="entry name" value="TetR_N"/>
    <property type="match status" value="1"/>
</dbReference>
<reference evidence="5" key="2">
    <citation type="submission" date="2013-07" db="EMBL/GenBank/DDBJ databases">
        <authorList>
            <person name="Morais-Silva F.O."/>
            <person name="Rezende A.M."/>
            <person name="Pimentel C."/>
            <person name="Resende D.M."/>
            <person name="Santos C.I."/>
            <person name="Clemente C."/>
            <person name="de Oliveira L.M."/>
            <person name="da Silva S.M."/>
            <person name="Costa D.A."/>
            <person name="Varela-Raposo A."/>
            <person name="Horacio E.C.A."/>
            <person name="Matos M."/>
            <person name="Flores O."/>
            <person name="Ruiz J.C."/>
            <person name="Rodrigues-Pousada C."/>
        </authorList>
    </citation>
    <scope>NUCLEOTIDE SEQUENCE [LARGE SCALE GENOMIC DNA]</scope>
    <source>
        <strain evidence="5">ATCC 19364 / DSM 1382 / NCIMB 9332 / VKM B-1759</strain>
    </source>
</reference>
<dbReference type="OrthoDB" id="3218408at2"/>
<dbReference type="GO" id="GO:0003677">
    <property type="term" value="F:DNA binding"/>
    <property type="evidence" value="ECO:0007669"/>
    <property type="project" value="UniProtKB-UniRule"/>
</dbReference>
<dbReference type="AlphaFoldDB" id="T2GC41"/>
<dbReference type="eggNOG" id="COG1309">
    <property type="taxonomic scope" value="Bacteria"/>
</dbReference>
<accession>T2GC41</accession>
<sequence length="182" mass="20902">MTRNTSPRDWCSAGLTILRDEGLEALTVDRLCMAVGRTKGSFYHHFRELDSYLSALLTHWEEELTEALIRDSAPEPDTFQREVRIEGLARLLDHQLDRAVRAWAMRDARARVAMERVDKRRIAFIAEIFQERGYRDPHLLAELKYMAFVGAQQIGVFESPARAARLTETLRSALAWLGNQEG</sequence>
<dbReference type="SUPFAM" id="SSF46689">
    <property type="entry name" value="Homeodomain-like"/>
    <property type="match status" value="1"/>
</dbReference>
<dbReference type="PROSITE" id="PS50977">
    <property type="entry name" value="HTH_TETR_2"/>
    <property type="match status" value="1"/>
</dbReference>
<dbReference type="PATRIC" id="fig|1121448.10.peg.1645"/>
<proteinExistence type="predicted"/>
<feature type="domain" description="HTH tetR-type" evidence="3">
    <location>
        <begin position="4"/>
        <end position="64"/>
    </location>
</feature>
<evidence type="ECO:0000256" key="1">
    <source>
        <dbReference type="ARBA" id="ARBA00023125"/>
    </source>
</evidence>
<feature type="DNA-binding region" description="H-T-H motif" evidence="2">
    <location>
        <begin position="27"/>
        <end position="46"/>
    </location>
</feature>
<organism evidence="4 5">
    <name type="scientific">Megalodesulfovibrio gigas (strain ATCC 19364 / DSM 1382 / NCIMB 9332 / VKM B-1759)</name>
    <name type="common">Desulfovibrio gigas</name>
    <dbReference type="NCBI Taxonomy" id="1121448"/>
    <lineage>
        <taxon>Bacteria</taxon>
        <taxon>Pseudomonadati</taxon>
        <taxon>Thermodesulfobacteriota</taxon>
        <taxon>Desulfovibrionia</taxon>
        <taxon>Desulfovibrionales</taxon>
        <taxon>Desulfovibrionaceae</taxon>
        <taxon>Megalodesulfovibrio</taxon>
    </lineage>
</organism>
<dbReference type="EMBL" id="CP006585">
    <property type="protein sequence ID" value="AGW13482.1"/>
    <property type="molecule type" value="Genomic_DNA"/>
</dbReference>